<feature type="domain" description="NlpC/P60" evidence="6">
    <location>
        <begin position="51"/>
        <end position="175"/>
    </location>
</feature>
<dbReference type="InterPro" id="IPR038765">
    <property type="entry name" value="Papain-like_cys_pep_sf"/>
</dbReference>
<evidence type="ECO:0000313" key="8">
    <source>
        <dbReference type="Proteomes" id="UP000367825"/>
    </source>
</evidence>
<dbReference type="EMBL" id="CABPSC010000009">
    <property type="protein sequence ID" value="VVE10486.1"/>
    <property type="molecule type" value="Genomic_DNA"/>
</dbReference>
<accession>A0A5E4VEG5</accession>
<dbReference type="PANTHER" id="PTHR47053:SF1">
    <property type="entry name" value="MUREIN DD-ENDOPEPTIDASE MEPH-RELATED"/>
    <property type="match status" value="1"/>
</dbReference>
<gene>
    <name evidence="7" type="ORF">PNO31109_02602</name>
</gene>
<feature type="compositionally biased region" description="Low complexity" evidence="5">
    <location>
        <begin position="215"/>
        <end position="227"/>
    </location>
</feature>
<evidence type="ECO:0000259" key="6">
    <source>
        <dbReference type="PROSITE" id="PS51935"/>
    </source>
</evidence>
<dbReference type="InterPro" id="IPR051202">
    <property type="entry name" value="Peptidase_C40"/>
</dbReference>
<feature type="region of interest" description="Disordered" evidence="5">
    <location>
        <begin position="194"/>
        <end position="271"/>
    </location>
</feature>
<keyword evidence="4" id="KW-0788">Thiol protease</keyword>
<evidence type="ECO:0000256" key="5">
    <source>
        <dbReference type="SAM" id="MobiDB-lite"/>
    </source>
</evidence>
<evidence type="ECO:0000313" key="7">
    <source>
        <dbReference type="EMBL" id="VVE10486.1"/>
    </source>
</evidence>
<keyword evidence="8" id="KW-1185">Reference proteome</keyword>
<dbReference type="AlphaFoldDB" id="A0A5E4VEG5"/>
<keyword evidence="3" id="KW-0378">Hydrolase</keyword>
<dbReference type="Gene3D" id="3.90.1720.10">
    <property type="entry name" value="endopeptidase domain like (from Nostoc punctiforme)"/>
    <property type="match status" value="1"/>
</dbReference>
<dbReference type="OrthoDB" id="9807055at2"/>
<dbReference type="Proteomes" id="UP000367825">
    <property type="component" value="Unassembled WGS sequence"/>
</dbReference>
<dbReference type="PANTHER" id="PTHR47053">
    <property type="entry name" value="MUREIN DD-ENDOPEPTIDASE MEPH-RELATED"/>
    <property type="match status" value="1"/>
</dbReference>
<dbReference type="GO" id="GO:0006508">
    <property type="term" value="P:proteolysis"/>
    <property type="evidence" value="ECO:0007669"/>
    <property type="project" value="UniProtKB-KW"/>
</dbReference>
<dbReference type="SUPFAM" id="SSF54001">
    <property type="entry name" value="Cysteine proteinases"/>
    <property type="match status" value="1"/>
</dbReference>
<dbReference type="GO" id="GO:0008234">
    <property type="term" value="F:cysteine-type peptidase activity"/>
    <property type="evidence" value="ECO:0007669"/>
    <property type="project" value="UniProtKB-KW"/>
</dbReference>
<evidence type="ECO:0000256" key="2">
    <source>
        <dbReference type="ARBA" id="ARBA00022670"/>
    </source>
</evidence>
<comment type="similarity">
    <text evidence="1">Belongs to the peptidase C40 family.</text>
</comment>
<evidence type="ECO:0000256" key="3">
    <source>
        <dbReference type="ARBA" id="ARBA00022801"/>
    </source>
</evidence>
<dbReference type="Pfam" id="PF00877">
    <property type="entry name" value="NLPC_P60"/>
    <property type="match status" value="1"/>
</dbReference>
<name>A0A5E4VEG5_9BURK</name>
<proteinExistence type="inferred from homology"/>
<organism evidence="7 8">
    <name type="scientific">Pandoraea nosoerga</name>
    <dbReference type="NCBI Taxonomy" id="2508296"/>
    <lineage>
        <taxon>Bacteria</taxon>
        <taxon>Pseudomonadati</taxon>
        <taxon>Pseudomonadota</taxon>
        <taxon>Betaproteobacteria</taxon>
        <taxon>Burkholderiales</taxon>
        <taxon>Burkholderiaceae</taxon>
        <taxon>Pandoraea</taxon>
    </lineage>
</organism>
<sequence>MALSPEWLRSSTRCAAALAITLLVAACSSGPSIRQGGSANYGNRTMGPENSAGQEEITLEAMSLVGIPYRYGGNTPDSGFDCSGLVRYVVARAAGVNLPRTTADMSSVGTSLDRDDLASGDLIFFNTTGRAHSHVGIYVGQGKFVHAPNSGGTVRLESLYVPYWARRIDGIRRVAANKAPAGNTTYVNRAAPANVAQTQPSAASPAPGAPPSPMSSPMSSPGLPGAPVSAVADSPNRPLTAATPSPLQTPQPSAPPSSTARLNGSLAADDDPIARLANSSM</sequence>
<evidence type="ECO:0000256" key="4">
    <source>
        <dbReference type="ARBA" id="ARBA00022807"/>
    </source>
</evidence>
<reference evidence="7 8" key="1">
    <citation type="submission" date="2019-08" db="EMBL/GenBank/DDBJ databases">
        <authorList>
            <person name="Peeters C."/>
        </authorList>
    </citation>
    <scope>NUCLEOTIDE SEQUENCE [LARGE SCALE GENOMIC DNA]</scope>
    <source>
        <strain evidence="7 8">LMG 31109</strain>
    </source>
</reference>
<dbReference type="InterPro" id="IPR000064">
    <property type="entry name" value="NLP_P60_dom"/>
</dbReference>
<protein>
    <submittedName>
        <fullName evidence="7">Peptidase P60</fullName>
    </submittedName>
</protein>
<keyword evidence="2" id="KW-0645">Protease</keyword>
<dbReference type="PROSITE" id="PS51935">
    <property type="entry name" value="NLPC_P60"/>
    <property type="match status" value="1"/>
</dbReference>
<evidence type="ECO:0000256" key="1">
    <source>
        <dbReference type="ARBA" id="ARBA00007074"/>
    </source>
</evidence>